<dbReference type="AlphaFoldDB" id="A0AAN9MVI8"/>
<reference evidence="10 11" key="1">
    <citation type="submission" date="2024-01" db="EMBL/GenBank/DDBJ databases">
        <title>The genomes of 5 underutilized Papilionoideae crops provide insights into root nodulation and disease resistanc.</title>
        <authorList>
            <person name="Jiang F."/>
        </authorList>
    </citation>
    <scope>NUCLEOTIDE SEQUENCE [LARGE SCALE GENOMIC DNA]</scope>
    <source>
        <strain evidence="10">LVBAO_FW01</strain>
        <tissue evidence="10">Leaves</tissue>
    </source>
</reference>
<protein>
    <recommendedName>
        <fullName evidence="6">B-like cyclin</fullName>
    </recommendedName>
</protein>
<comment type="similarity">
    <text evidence="1">Belongs to the cyclin family. Cyclin D subfamily.</text>
</comment>
<dbReference type="InterPro" id="IPR013763">
    <property type="entry name" value="Cyclin-like_dom"/>
</dbReference>
<dbReference type="SMART" id="SM00385">
    <property type="entry name" value="CYCLIN"/>
    <property type="match status" value="1"/>
</dbReference>
<dbReference type="GO" id="GO:0051301">
    <property type="term" value="P:cell division"/>
    <property type="evidence" value="ECO:0007669"/>
    <property type="project" value="UniProtKB-KW"/>
</dbReference>
<keyword evidence="11" id="KW-1185">Reference proteome</keyword>
<evidence type="ECO:0000256" key="5">
    <source>
        <dbReference type="ARBA" id="ARBA00023306"/>
    </source>
</evidence>
<dbReference type="PANTHER" id="PTHR10177">
    <property type="entry name" value="CYCLINS"/>
    <property type="match status" value="1"/>
</dbReference>
<dbReference type="FunFam" id="1.10.472.10:FF:000040">
    <property type="entry name" value="D6-type cyclin"/>
    <property type="match status" value="1"/>
</dbReference>
<dbReference type="SMART" id="SM01332">
    <property type="entry name" value="Cyclin_C"/>
    <property type="match status" value="1"/>
</dbReference>
<feature type="domain" description="Cyclin C-terminal" evidence="9">
    <location>
        <begin position="198"/>
        <end position="321"/>
    </location>
</feature>
<sequence length="341" mass="38609">MEESIDPETSSLLCLENNDTCFDDFECNASPSWDHKNFNFKNECLIKDNNGSEPFLDFLVQSDETVLHLVEREREHLASEDYLKRLRSGDLDLSVRSEALDWIWKAHAYYGFGSCTFCLSVNYLDRFLSVYELPRGKGWSVQLLAVACLSIAAKMEETKVPQCVDLQVGEPKFVFEAKTIQRMELLVLSTLRWKMQALTPCSFIDYFLKKITCDQYSSKSFISRSVELIINIIRCTDFLEFRPSEIAAAVAISVSRELRAKDIDEAITCFVIVEKEKILKCIELIRDLSLIQVSANMGSNIGPFVPQSPVGVLDAACLLSSKSDELTVGLYANSFHYSSNT</sequence>
<evidence type="ECO:0000259" key="9">
    <source>
        <dbReference type="SMART" id="SM01332"/>
    </source>
</evidence>
<dbReference type="CDD" id="cd20543">
    <property type="entry name" value="CYCLIN_AtCycD-like_rpt1"/>
    <property type="match status" value="1"/>
</dbReference>
<dbReference type="PROSITE" id="PS00292">
    <property type="entry name" value="CYCLINS"/>
    <property type="match status" value="1"/>
</dbReference>
<feature type="domain" description="Cyclin-like" evidence="8">
    <location>
        <begin position="101"/>
        <end position="189"/>
    </location>
</feature>
<dbReference type="Pfam" id="PF02984">
    <property type="entry name" value="Cyclin_C"/>
    <property type="match status" value="1"/>
</dbReference>
<dbReference type="InterPro" id="IPR048258">
    <property type="entry name" value="Cyclins_cyclin-box"/>
</dbReference>
<name>A0AAN9MVI8_CANGL</name>
<keyword evidence="4 7" id="KW-0195">Cyclin</keyword>
<evidence type="ECO:0000256" key="6">
    <source>
        <dbReference type="ARBA" id="ARBA00032263"/>
    </source>
</evidence>
<gene>
    <name evidence="10" type="ORF">VNO77_03437</name>
</gene>
<comment type="caution">
    <text evidence="10">The sequence shown here is derived from an EMBL/GenBank/DDBJ whole genome shotgun (WGS) entry which is preliminary data.</text>
</comment>
<dbReference type="SUPFAM" id="SSF47954">
    <property type="entry name" value="Cyclin-like"/>
    <property type="match status" value="2"/>
</dbReference>
<evidence type="ECO:0000256" key="1">
    <source>
        <dbReference type="ARBA" id="ARBA00009065"/>
    </source>
</evidence>
<keyword evidence="5" id="KW-0131">Cell cycle</keyword>
<dbReference type="InterPro" id="IPR036915">
    <property type="entry name" value="Cyclin-like_sf"/>
</dbReference>
<comment type="subunit">
    <text evidence="2">Interacts with the CDC2 protein kinase to form a serine/threonine kinase holoenzyme complex also known as maturation promoting factor (MPF). The cyclin subunit imparts substrate specificity to the complex.</text>
</comment>
<proteinExistence type="inferred from homology"/>
<dbReference type="Pfam" id="PF00134">
    <property type="entry name" value="Cyclin_N"/>
    <property type="match status" value="1"/>
</dbReference>
<evidence type="ECO:0000256" key="3">
    <source>
        <dbReference type="ARBA" id="ARBA00022618"/>
    </source>
</evidence>
<evidence type="ECO:0000313" key="10">
    <source>
        <dbReference type="EMBL" id="KAK7361381.1"/>
    </source>
</evidence>
<evidence type="ECO:0000259" key="8">
    <source>
        <dbReference type="SMART" id="SM00385"/>
    </source>
</evidence>
<dbReference type="FunFam" id="1.10.472.10:FF:000034">
    <property type="entry name" value="D2/4-type cyclin"/>
    <property type="match status" value="1"/>
</dbReference>
<evidence type="ECO:0000256" key="2">
    <source>
        <dbReference type="ARBA" id="ARBA00011177"/>
    </source>
</evidence>
<dbReference type="InterPro" id="IPR004367">
    <property type="entry name" value="Cyclin_C-dom"/>
</dbReference>
<evidence type="ECO:0000256" key="4">
    <source>
        <dbReference type="ARBA" id="ARBA00023127"/>
    </source>
</evidence>
<accession>A0AAN9MVI8</accession>
<dbReference type="CDD" id="cd20544">
    <property type="entry name" value="CYCLIN_AtCycD-like_rpt2"/>
    <property type="match status" value="1"/>
</dbReference>
<dbReference type="EMBL" id="JAYMYQ010000001">
    <property type="protein sequence ID" value="KAK7361381.1"/>
    <property type="molecule type" value="Genomic_DNA"/>
</dbReference>
<dbReference type="Gene3D" id="1.10.472.10">
    <property type="entry name" value="Cyclin-like"/>
    <property type="match status" value="2"/>
</dbReference>
<dbReference type="InterPro" id="IPR006671">
    <property type="entry name" value="Cyclin_N"/>
</dbReference>
<organism evidence="10 11">
    <name type="scientific">Canavalia gladiata</name>
    <name type="common">Sword bean</name>
    <name type="synonym">Dolichos gladiatus</name>
    <dbReference type="NCBI Taxonomy" id="3824"/>
    <lineage>
        <taxon>Eukaryota</taxon>
        <taxon>Viridiplantae</taxon>
        <taxon>Streptophyta</taxon>
        <taxon>Embryophyta</taxon>
        <taxon>Tracheophyta</taxon>
        <taxon>Spermatophyta</taxon>
        <taxon>Magnoliopsida</taxon>
        <taxon>eudicotyledons</taxon>
        <taxon>Gunneridae</taxon>
        <taxon>Pentapetalae</taxon>
        <taxon>rosids</taxon>
        <taxon>fabids</taxon>
        <taxon>Fabales</taxon>
        <taxon>Fabaceae</taxon>
        <taxon>Papilionoideae</taxon>
        <taxon>50 kb inversion clade</taxon>
        <taxon>NPAAA clade</taxon>
        <taxon>indigoferoid/millettioid clade</taxon>
        <taxon>Phaseoleae</taxon>
        <taxon>Canavalia</taxon>
    </lineage>
</organism>
<dbReference type="Proteomes" id="UP001367508">
    <property type="component" value="Unassembled WGS sequence"/>
</dbReference>
<dbReference type="InterPro" id="IPR039361">
    <property type="entry name" value="Cyclin"/>
</dbReference>
<evidence type="ECO:0000256" key="7">
    <source>
        <dbReference type="RuleBase" id="RU000383"/>
    </source>
</evidence>
<evidence type="ECO:0000313" key="11">
    <source>
        <dbReference type="Proteomes" id="UP001367508"/>
    </source>
</evidence>
<keyword evidence="3" id="KW-0132">Cell division</keyword>